<reference evidence="17 18" key="1">
    <citation type="submission" date="2018-12" db="EMBL/GenBank/DDBJ databases">
        <authorList>
            <person name="Criscuolo A."/>
        </authorList>
    </citation>
    <scope>NUCLEOTIDE SEQUENCE [LARGE SCALE GENOMIC DNA]</scope>
    <source>
        <strain evidence="17">ACIP1116241</strain>
    </source>
</reference>
<evidence type="ECO:0000256" key="2">
    <source>
        <dbReference type="ARBA" id="ARBA00004127"/>
    </source>
</evidence>
<gene>
    <name evidence="17" type="primary">pcs_1</name>
    <name evidence="17" type="ORF">PARHAE_01147</name>
</gene>
<dbReference type="InterPro" id="IPR004533">
    <property type="entry name" value="CDP-diaglyc--ser_O-PTrfase"/>
</dbReference>
<dbReference type="EC" id="2.7.8.8" evidence="4"/>
<dbReference type="PROSITE" id="PS00379">
    <property type="entry name" value="CDP_ALCOHOL_P_TRANSF"/>
    <property type="match status" value="1"/>
</dbReference>
<keyword evidence="10" id="KW-0443">Lipid metabolism</keyword>
<dbReference type="GO" id="GO:0012505">
    <property type="term" value="C:endomembrane system"/>
    <property type="evidence" value="ECO:0007669"/>
    <property type="project" value="UniProtKB-SubCell"/>
</dbReference>
<evidence type="ECO:0000256" key="8">
    <source>
        <dbReference type="ARBA" id="ARBA00022692"/>
    </source>
</evidence>
<dbReference type="InterPro" id="IPR050324">
    <property type="entry name" value="CDP-alcohol_PTase-I"/>
</dbReference>
<dbReference type="InterPro" id="IPR048254">
    <property type="entry name" value="CDP_ALCOHOL_P_TRANSF_CS"/>
</dbReference>
<evidence type="ECO:0000256" key="3">
    <source>
        <dbReference type="ARBA" id="ARBA00010441"/>
    </source>
</evidence>
<dbReference type="AlphaFoldDB" id="A0A3S4EQX8"/>
<keyword evidence="13" id="KW-1208">Phospholipid metabolism</keyword>
<evidence type="ECO:0000256" key="1">
    <source>
        <dbReference type="ARBA" id="ARBA00000287"/>
    </source>
</evidence>
<evidence type="ECO:0000256" key="15">
    <source>
        <dbReference type="RuleBase" id="RU003750"/>
    </source>
</evidence>
<evidence type="ECO:0000256" key="6">
    <source>
        <dbReference type="ARBA" id="ARBA00022516"/>
    </source>
</evidence>
<proteinExistence type="inferred from homology"/>
<evidence type="ECO:0000256" key="11">
    <source>
        <dbReference type="ARBA" id="ARBA00023136"/>
    </source>
</evidence>
<evidence type="ECO:0000256" key="7">
    <source>
        <dbReference type="ARBA" id="ARBA00022679"/>
    </source>
</evidence>
<keyword evidence="9 16" id="KW-1133">Transmembrane helix</keyword>
<dbReference type="Proteomes" id="UP000270743">
    <property type="component" value="Unassembled WGS sequence"/>
</dbReference>
<evidence type="ECO:0000256" key="12">
    <source>
        <dbReference type="ARBA" id="ARBA00023209"/>
    </source>
</evidence>
<dbReference type="NCBIfam" id="TIGR00473">
    <property type="entry name" value="pssA"/>
    <property type="match status" value="1"/>
</dbReference>
<dbReference type="OrthoDB" id="9777147at2"/>
<dbReference type="Pfam" id="PF01066">
    <property type="entry name" value="CDP-OH_P_transf"/>
    <property type="match status" value="1"/>
</dbReference>
<comment type="catalytic activity">
    <reaction evidence="1">
        <text>a CDP-1,2-diacyl-sn-glycerol + L-serine = a 1,2-diacyl-sn-glycero-3-phospho-L-serine + CMP + H(+)</text>
        <dbReference type="Rhea" id="RHEA:16913"/>
        <dbReference type="ChEBI" id="CHEBI:15378"/>
        <dbReference type="ChEBI" id="CHEBI:33384"/>
        <dbReference type="ChEBI" id="CHEBI:57262"/>
        <dbReference type="ChEBI" id="CHEBI:58332"/>
        <dbReference type="ChEBI" id="CHEBI:60377"/>
        <dbReference type="EC" id="2.7.8.8"/>
    </reaction>
</comment>
<keyword evidence="18" id="KW-1185">Reference proteome</keyword>
<dbReference type="GO" id="GO:0003882">
    <property type="term" value="F:CDP-diacylglycerol-serine O-phosphatidyltransferase activity"/>
    <property type="evidence" value="ECO:0007669"/>
    <property type="project" value="UniProtKB-EC"/>
</dbReference>
<feature type="transmembrane region" description="Helical" evidence="16">
    <location>
        <begin position="20"/>
        <end position="38"/>
    </location>
</feature>
<dbReference type="InterPro" id="IPR043130">
    <property type="entry name" value="CDP-OH_PTrfase_TM_dom"/>
</dbReference>
<feature type="transmembrane region" description="Helical" evidence="16">
    <location>
        <begin position="203"/>
        <end position="234"/>
    </location>
</feature>
<evidence type="ECO:0000313" key="18">
    <source>
        <dbReference type="Proteomes" id="UP000270743"/>
    </source>
</evidence>
<keyword evidence="11 16" id="KW-0472">Membrane</keyword>
<sequence length="250" mass="26579">MNARPDPRPRLSVVQLLPNALTLAALCAGLTAIRLAIAGEFDKAAALILLAAMLDGLDGRLARRLRSESAMGAELDSLCDFVNFGVAPALVLYLWAFDGTGGAGWIAALLYAVACVLRLARFNIGSRDPLASALPKTSFAGVPSPAGAMLALLPIFLAKLIPAAVLPGPACALWMMAVGALMISRLPTPALRPVSIRPEQARLLLLAVVALGAALLTYPWLTLVLLDLGYLLLLAREWTRRRRRSARKVE</sequence>
<evidence type="ECO:0000313" key="17">
    <source>
        <dbReference type="EMBL" id="VDS07966.1"/>
    </source>
</evidence>
<organism evidence="17 18">
    <name type="scientific">Paracoccus haematequi</name>
    <dbReference type="NCBI Taxonomy" id="2491866"/>
    <lineage>
        <taxon>Bacteria</taxon>
        <taxon>Pseudomonadati</taxon>
        <taxon>Pseudomonadota</taxon>
        <taxon>Alphaproteobacteria</taxon>
        <taxon>Rhodobacterales</taxon>
        <taxon>Paracoccaceae</taxon>
        <taxon>Paracoccus</taxon>
    </lineage>
</organism>
<evidence type="ECO:0000256" key="4">
    <source>
        <dbReference type="ARBA" id="ARBA00013174"/>
    </source>
</evidence>
<keyword evidence="6" id="KW-0444">Lipid biosynthesis</keyword>
<dbReference type="EMBL" id="UZWE01000024">
    <property type="protein sequence ID" value="VDS07966.1"/>
    <property type="molecule type" value="Genomic_DNA"/>
</dbReference>
<evidence type="ECO:0000256" key="9">
    <source>
        <dbReference type="ARBA" id="ARBA00022989"/>
    </source>
</evidence>
<accession>A0A3S4EQX8</accession>
<protein>
    <recommendedName>
        <fullName evidence="5">CDP-diacylglycerol--serine O-phosphatidyltransferase</fullName>
        <ecNumber evidence="4">2.7.8.8</ecNumber>
    </recommendedName>
    <alternativeName>
        <fullName evidence="14">Phosphatidylserine synthase</fullName>
    </alternativeName>
</protein>
<dbReference type="PANTHER" id="PTHR14269">
    <property type="entry name" value="CDP-DIACYLGLYCEROL--GLYCEROL-3-PHOSPHATE 3-PHOSPHATIDYLTRANSFERASE-RELATED"/>
    <property type="match status" value="1"/>
</dbReference>
<keyword evidence="7 15" id="KW-0808">Transferase</keyword>
<keyword evidence="12" id="KW-0594">Phospholipid biosynthesis</keyword>
<dbReference type="Gene3D" id="1.20.120.1760">
    <property type="match status" value="1"/>
</dbReference>
<comment type="subcellular location">
    <subcellularLocation>
        <location evidence="2">Endomembrane system</location>
        <topology evidence="2">Multi-pass membrane protein</topology>
    </subcellularLocation>
</comment>
<evidence type="ECO:0000256" key="14">
    <source>
        <dbReference type="ARBA" id="ARBA00032361"/>
    </source>
</evidence>
<evidence type="ECO:0000256" key="13">
    <source>
        <dbReference type="ARBA" id="ARBA00023264"/>
    </source>
</evidence>
<dbReference type="PANTHER" id="PTHR14269:SF61">
    <property type="entry name" value="CDP-DIACYLGLYCEROL--SERINE O-PHOSPHATIDYLTRANSFERASE"/>
    <property type="match status" value="1"/>
</dbReference>
<feature type="transmembrane region" description="Helical" evidence="16">
    <location>
        <begin position="160"/>
        <end position="183"/>
    </location>
</feature>
<dbReference type="GO" id="GO:0008654">
    <property type="term" value="P:phospholipid biosynthetic process"/>
    <property type="evidence" value="ECO:0007669"/>
    <property type="project" value="UniProtKB-KW"/>
</dbReference>
<dbReference type="RefSeq" id="WP_126153646.1">
    <property type="nucleotide sequence ID" value="NZ_UZWE01000024.1"/>
</dbReference>
<keyword evidence="8 16" id="KW-0812">Transmembrane</keyword>
<dbReference type="InterPro" id="IPR000462">
    <property type="entry name" value="CDP-OH_P_trans"/>
</dbReference>
<comment type="similarity">
    <text evidence="3 15">Belongs to the CDP-alcohol phosphatidyltransferase class-I family.</text>
</comment>
<name>A0A3S4EQX8_9RHOB</name>
<feature type="transmembrane region" description="Helical" evidence="16">
    <location>
        <begin position="102"/>
        <end position="120"/>
    </location>
</feature>
<dbReference type="GO" id="GO:0016020">
    <property type="term" value="C:membrane"/>
    <property type="evidence" value="ECO:0007669"/>
    <property type="project" value="InterPro"/>
</dbReference>
<evidence type="ECO:0000256" key="10">
    <source>
        <dbReference type="ARBA" id="ARBA00023098"/>
    </source>
</evidence>
<evidence type="ECO:0000256" key="16">
    <source>
        <dbReference type="SAM" id="Phobius"/>
    </source>
</evidence>
<evidence type="ECO:0000256" key="5">
    <source>
        <dbReference type="ARBA" id="ARBA00017171"/>
    </source>
</evidence>